<sequence>MKNLMIVSTLAVLAACSPADTTDEPAAPVEVVETEAAMTAADGGPTTGTFKVTDADGKVSMEVLNADGTYTSTTEGEEPKTGKWEQKSPNSYCATPDEEGAVQKCYTETVDANGVWTSVDPDDGKSSTVERVEA</sequence>
<feature type="compositionally biased region" description="Basic and acidic residues" evidence="1">
    <location>
        <begin position="122"/>
        <end position="134"/>
    </location>
</feature>
<feature type="region of interest" description="Disordered" evidence="1">
    <location>
        <begin position="67"/>
        <end position="90"/>
    </location>
</feature>
<keyword evidence="2" id="KW-0732">Signal</keyword>
<feature type="compositionally biased region" description="Basic and acidic residues" evidence="1">
    <location>
        <begin position="77"/>
        <end position="86"/>
    </location>
</feature>
<proteinExistence type="predicted"/>
<feature type="region of interest" description="Disordered" evidence="1">
    <location>
        <begin position="114"/>
        <end position="134"/>
    </location>
</feature>
<dbReference type="AlphaFoldDB" id="A0A6L7GI78"/>
<evidence type="ECO:0000313" key="3">
    <source>
        <dbReference type="EMBL" id="MXP14618.1"/>
    </source>
</evidence>
<reference evidence="3 4" key="1">
    <citation type="submission" date="2019-12" db="EMBL/GenBank/DDBJ databases">
        <title>Genomic-based taxomic classification of the family Erythrobacteraceae.</title>
        <authorList>
            <person name="Xu L."/>
        </authorList>
    </citation>
    <scope>NUCLEOTIDE SEQUENCE [LARGE SCALE GENOMIC DNA]</scope>
    <source>
        <strain evidence="3 4">KCTC 52259</strain>
    </source>
</reference>
<evidence type="ECO:0000256" key="1">
    <source>
        <dbReference type="SAM" id="MobiDB-lite"/>
    </source>
</evidence>
<name>A0A6L7GI78_9SPHN</name>
<dbReference type="Proteomes" id="UP000473531">
    <property type="component" value="Unassembled WGS sequence"/>
</dbReference>
<dbReference type="EMBL" id="WTYU01000001">
    <property type="protein sequence ID" value="MXP14618.1"/>
    <property type="molecule type" value="Genomic_DNA"/>
</dbReference>
<dbReference type="PROSITE" id="PS51257">
    <property type="entry name" value="PROKAR_LIPOPROTEIN"/>
    <property type="match status" value="1"/>
</dbReference>
<evidence type="ECO:0000256" key="2">
    <source>
        <dbReference type="SAM" id="SignalP"/>
    </source>
</evidence>
<comment type="caution">
    <text evidence="3">The sequence shown here is derived from an EMBL/GenBank/DDBJ whole genome shotgun (WGS) entry which is preliminary data.</text>
</comment>
<feature type="chain" id="PRO_5026847392" evidence="2">
    <location>
        <begin position="20"/>
        <end position="134"/>
    </location>
</feature>
<keyword evidence="4" id="KW-1185">Reference proteome</keyword>
<evidence type="ECO:0000313" key="4">
    <source>
        <dbReference type="Proteomes" id="UP000473531"/>
    </source>
</evidence>
<feature type="signal peptide" evidence="2">
    <location>
        <begin position="1"/>
        <end position="19"/>
    </location>
</feature>
<protein>
    <submittedName>
        <fullName evidence="3">Uncharacterized protein</fullName>
    </submittedName>
</protein>
<gene>
    <name evidence="3" type="ORF">GRI44_07625</name>
</gene>
<accession>A0A6L7GI78</accession>
<dbReference type="OrthoDB" id="7408034at2"/>
<dbReference type="RefSeq" id="WP_160600861.1">
    <property type="nucleotide sequence ID" value="NZ_WTYU01000001.1"/>
</dbReference>
<organism evidence="3 4">
    <name type="scientific">Allopontixanthobacter confluentis</name>
    <dbReference type="NCBI Taxonomy" id="1849021"/>
    <lineage>
        <taxon>Bacteria</taxon>
        <taxon>Pseudomonadati</taxon>
        <taxon>Pseudomonadota</taxon>
        <taxon>Alphaproteobacteria</taxon>
        <taxon>Sphingomonadales</taxon>
        <taxon>Erythrobacteraceae</taxon>
        <taxon>Allopontixanthobacter</taxon>
    </lineage>
</organism>